<dbReference type="Proteomes" id="UP000887565">
    <property type="component" value="Unplaced"/>
</dbReference>
<accession>A0A915JYC2</accession>
<keyword evidence="1" id="KW-1185">Reference proteome</keyword>
<dbReference type="AlphaFoldDB" id="A0A915JYC2"/>
<evidence type="ECO:0000313" key="1">
    <source>
        <dbReference type="Proteomes" id="UP000887565"/>
    </source>
</evidence>
<evidence type="ECO:0000313" key="2">
    <source>
        <dbReference type="WBParaSite" id="nRc.2.0.1.t31004-RA"/>
    </source>
</evidence>
<proteinExistence type="predicted"/>
<protein>
    <submittedName>
        <fullName evidence="2">Uncharacterized protein</fullName>
    </submittedName>
</protein>
<dbReference type="WBParaSite" id="nRc.2.0.1.t31004-RA">
    <property type="protein sequence ID" value="nRc.2.0.1.t31004-RA"/>
    <property type="gene ID" value="nRc.2.0.1.g31004"/>
</dbReference>
<organism evidence="1 2">
    <name type="scientific">Romanomermis culicivorax</name>
    <name type="common">Nematode worm</name>
    <dbReference type="NCBI Taxonomy" id="13658"/>
    <lineage>
        <taxon>Eukaryota</taxon>
        <taxon>Metazoa</taxon>
        <taxon>Ecdysozoa</taxon>
        <taxon>Nematoda</taxon>
        <taxon>Enoplea</taxon>
        <taxon>Dorylaimia</taxon>
        <taxon>Mermithida</taxon>
        <taxon>Mermithoidea</taxon>
        <taxon>Mermithidae</taxon>
        <taxon>Romanomermis</taxon>
    </lineage>
</organism>
<sequence>MCTYSNPNTLKLNKKCKVSANNPEFVIVPKDALSKTGERIVELSHHISCLNISFALNFESGPRGRGAAKPRKIYSYFPGDTGWYRAVPLGK</sequence>
<name>A0A915JYC2_ROMCU</name>
<reference evidence="2" key="1">
    <citation type="submission" date="2022-11" db="UniProtKB">
        <authorList>
            <consortium name="WormBaseParasite"/>
        </authorList>
    </citation>
    <scope>IDENTIFICATION</scope>
</reference>